<organism evidence="2 3">
    <name type="scientific">Magnaporthiopsis poae (strain ATCC 64411 / 73-15)</name>
    <name type="common">Kentucky bluegrass fungus</name>
    <name type="synonym">Magnaporthe poae</name>
    <dbReference type="NCBI Taxonomy" id="644358"/>
    <lineage>
        <taxon>Eukaryota</taxon>
        <taxon>Fungi</taxon>
        <taxon>Dikarya</taxon>
        <taxon>Ascomycota</taxon>
        <taxon>Pezizomycotina</taxon>
        <taxon>Sordariomycetes</taxon>
        <taxon>Sordariomycetidae</taxon>
        <taxon>Magnaporthales</taxon>
        <taxon>Magnaporthaceae</taxon>
        <taxon>Magnaporthiopsis</taxon>
    </lineage>
</organism>
<sequence>MPKHCCASSTTTLFSVLPTPHLDTRCRQQPQLRMAEWADANGSPCLVRVAWKSTPRGVPNTREHLGVEGTGKSHPILPCIYLGAALGKAKHTLEGSSMLNSGKLKSGRVRRKLIPVWEVKSGRSKVRDSGRMRMRGSLPSKRLGPKYLGVCLGSEETTKLYSQ</sequence>
<gene>
    <name evidence="1" type="ORF">MAPG_06284</name>
</gene>
<dbReference type="AlphaFoldDB" id="A0A0C4E1L9"/>
<dbReference type="EMBL" id="GL876970">
    <property type="protein sequence ID" value="KLU87283.1"/>
    <property type="molecule type" value="Genomic_DNA"/>
</dbReference>
<accession>A0A0C4E1L9</accession>
<reference evidence="1" key="2">
    <citation type="submission" date="2010-05" db="EMBL/GenBank/DDBJ databases">
        <title>The Genome Sequence of Magnaporthe poae strain ATCC 64411.</title>
        <authorList>
            <consortium name="The Broad Institute Genome Sequencing Platform"/>
            <consortium name="Broad Institute Genome Sequencing Center for Infectious Disease"/>
            <person name="Ma L.-J."/>
            <person name="Dead R."/>
            <person name="Young S."/>
            <person name="Zeng Q."/>
            <person name="Koehrsen M."/>
            <person name="Alvarado L."/>
            <person name="Berlin A."/>
            <person name="Chapman S.B."/>
            <person name="Chen Z."/>
            <person name="Freedman E."/>
            <person name="Gellesch M."/>
            <person name="Goldberg J."/>
            <person name="Griggs A."/>
            <person name="Gujja S."/>
            <person name="Heilman E.R."/>
            <person name="Heiman D."/>
            <person name="Hepburn T."/>
            <person name="Howarth C."/>
            <person name="Jen D."/>
            <person name="Larson L."/>
            <person name="Mehta T."/>
            <person name="Neiman D."/>
            <person name="Pearson M."/>
            <person name="Roberts A."/>
            <person name="Saif S."/>
            <person name="Shea T."/>
            <person name="Shenoy N."/>
            <person name="Sisk P."/>
            <person name="Stolte C."/>
            <person name="Sykes S."/>
            <person name="Walk T."/>
            <person name="White J."/>
            <person name="Yandava C."/>
            <person name="Haas B."/>
            <person name="Nusbaum C."/>
            <person name="Birren B."/>
        </authorList>
    </citation>
    <scope>NUCLEOTIDE SEQUENCE</scope>
    <source>
        <strain evidence="1">ATCC 64411</strain>
    </source>
</reference>
<evidence type="ECO:0000313" key="2">
    <source>
        <dbReference type="EnsemblFungi" id="MAPG_06284T0"/>
    </source>
</evidence>
<dbReference type="VEuPathDB" id="FungiDB:MAPG_06284"/>
<name>A0A0C4E1L9_MAGP6</name>
<protein>
    <submittedName>
        <fullName evidence="1 2">Uncharacterized protein</fullName>
    </submittedName>
</protein>
<dbReference type="Proteomes" id="UP000011715">
    <property type="component" value="Unassembled WGS sequence"/>
</dbReference>
<proteinExistence type="predicted"/>
<reference evidence="1" key="3">
    <citation type="submission" date="2011-03" db="EMBL/GenBank/DDBJ databases">
        <title>Annotation of Magnaporthe poae ATCC 64411.</title>
        <authorList>
            <person name="Ma L.-J."/>
            <person name="Dead R."/>
            <person name="Young S.K."/>
            <person name="Zeng Q."/>
            <person name="Gargeya S."/>
            <person name="Fitzgerald M."/>
            <person name="Haas B."/>
            <person name="Abouelleil A."/>
            <person name="Alvarado L."/>
            <person name="Arachchi H.M."/>
            <person name="Berlin A."/>
            <person name="Brown A."/>
            <person name="Chapman S.B."/>
            <person name="Chen Z."/>
            <person name="Dunbar C."/>
            <person name="Freedman E."/>
            <person name="Gearin G."/>
            <person name="Gellesch M."/>
            <person name="Goldberg J."/>
            <person name="Griggs A."/>
            <person name="Gujja S."/>
            <person name="Heiman D."/>
            <person name="Howarth C."/>
            <person name="Larson L."/>
            <person name="Lui A."/>
            <person name="MacDonald P.J.P."/>
            <person name="Mehta T."/>
            <person name="Montmayeur A."/>
            <person name="Murphy C."/>
            <person name="Neiman D."/>
            <person name="Pearson M."/>
            <person name="Priest M."/>
            <person name="Roberts A."/>
            <person name="Saif S."/>
            <person name="Shea T."/>
            <person name="Shenoy N."/>
            <person name="Sisk P."/>
            <person name="Stolte C."/>
            <person name="Sykes S."/>
            <person name="Yandava C."/>
            <person name="Wortman J."/>
            <person name="Nusbaum C."/>
            <person name="Birren B."/>
        </authorList>
    </citation>
    <scope>NUCLEOTIDE SEQUENCE</scope>
    <source>
        <strain evidence="1">ATCC 64411</strain>
    </source>
</reference>
<reference evidence="3" key="1">
    <citation type="submission" date="2010-05" db="EMBL/GenBank/DDBJ databases">
        <title>The genome sequence of Magnaporthe poae strain ATCC 64411.</title>
        <authorList>
            <person name="Ma L.-J."/>
            <person name="Dead R."/>
            <person name="Young S."/>
            <person name="Zeng Q."/>
            <person name="Koehrsen M."/>
            <person name="Alvarado L."/>
            <person name="Berlin A."/>
            <person name="Chapman S.B."/>
            <person name="Chen Z."/>
            <person name="Freedman E."/>
            <person name="Gellesch M."/>
            <person name="Goldberg J."/>
            <person name="Griggs A."/>
            <person name="Gujja S."/>
            <person name="Heilman E.R."/>
            <person name="Heiman D."/>
            <person name="Hepburn T."/>
            <person name="Howarth C."/>
            <person name="Jen D."/>
            <person name="Larson L."/>
            <person name="Mehta T."/>
            <person name="Neiman D."/>
            <person name="Pearson M."/>
            <person name="Roberts A."/>
            <person name="Saif S."/>
            <person name="Shea T."/>
            <person name="Shenoy N."/>
            <person name="Sisk P."/>
            <person name="Stolte C."/>
            <person name="Sykes S."/>
            <person name="Walk T."/>
            <person name="White J."/>
            <person name="Yandava C."/>
            <person name="Haas B."/>
            <person name="Nusbaum C."/>
            <person name="Birren B."/>
        </authorList>
    </citation>
    <scope>NUCLEOTIDE SEQUENCE [LARGE SCALE GENOMIC DNA]</scope>
    <source>
        <strain evidence="3">ATCC 64411 / 73-15</strain>
    </source>
</reference>
<evidence type="ECO:0000313" key="1">
    <source>
        <dbReference type="EMBL" id="KLU87283.1"/>
    </source>
</evidence>
<dbReference type="EMBL" id="ADBL01001513">
    <property type="status" value="NOT_ANNOTATED_CDS"/>
    <property type="molecule type" value="Genomic_DNA"/>
</dbReference>
<keyword evidence="3" id="KW-1185">Reference proteome</keyword>
<reference evidence="2" key="4">
    <citation type="journal article" date="2015" name="G3 (Bethesda)">
        <title>Genome sequences of three phytopathogenic species of the Magnaporthaceae family of fungi.</title>
        <authorList>
            <person name="Okagaki L.H."/>
            <person name="Nunes C.C."/>
            <person name="Sailsbery J."/>
            <person name="Clay B."/>
            <person name="Brown D."/>
            <person name="John T."/>
            <person name="Oh Y."/>
            <person name="Young N."/>
            <person name="Fitzgerald M."/>
            <person name="Haas B.J."/>
            <person name="Zeng Q."/>
            <person name="Young S."/>
            <person name="Adiconis X."/>
            <person name="Fan L."/>
            <person name="Levin J.Z."/>
            <person name="Mitchell T.K."/>
            <person name="Okubara P.A."/>
            <person name="Farman M.L."/>
            <person name="Kohn L.M."/>
            <person name="Birren B."/>
            <person name="Ma L.-J."/>
            <person name="Dean R.A."/>
        </authorList>
    </citation>
    <scope>NUCLEOTIDE SEQUENCE</scope>
    <source>
        <strain evidence="2">ATCC 64411 / 73-15</strain>
    </source>
</reference>
<evidence type="ECO:0000313" key="3">
    <source>
        <dbReference type="Proteomes" id="UP000011715"/>
    </source>
</evidence>
<reference evidence="2" key="5">
    <citation type="submission" date="2015-06" db="UniProtKB">
        <authorList>
            <consortium name="EnsemblFungi"/>
        </authorList>
    </citation>
    <scope>IDENTIFICATION</scope>
    <source>
        <strain evidence="2">ATCC 64411</strain>
    </source>
</reference>
<dbReference type="EnsemblFungi" id="MAPG_06284T0">
    <property type="protein sequence ID" value="MAPG_06284T0"/>
    <property type="gene ID" value="MAPG_06284"/>
</dbReference>